<reference evidence="4 5" key="1">
    <citation type="submission" date="2020-02" db="EMBL/GenBank/DDBJ databases">
        <authorList>
            <person name="Kim Y.B."/>
            <person name="Roh S.W."/>
        </authorList>
    </citation>
    <scope>NUCLEOTIDE SEQUENCE [LARGE SCALE GENOMIC DNA]</scope>
    <source>
        <strain evidence="4 5">DSM 103574</strain>
    </source>
</reference>
<evidence type="ECO:0000256" key="1">
    <source>
        <dbReference type="ARBA" id="ARBA00005662"/>
    </source>
</evidence>
<evidence type="ECO:0000313" key="5">
    <source>
        <dbReference type="Proteomes" id="UP000466848"/>
    </source>
</evidence>
<dbReference type="KEGG" id="abut:Ami103574_14430"/>
<dbReference type="CDD" id="cd07381">
    <property type="entry name" value="MPP_CapA"/>
    <property type="match status" value="1"/>
</dbReference>
<keyword evidence="2" id="KW-1133">Transmembrane helix</keyword>
<dbReference type="InterPro" id="IPR019079">
    <property type="entry name" value="Capsule_synth_CapA"/>
</dbReference>
<evidence type="ECO:0000259" key="3">
    <source>
        <dbReference type="SMART" id="SM00854"/>
    </source>
</evidence>
<sequence>MENAERKQRKTALLLWTWIAVGCLVAFPLLFSGCSGGTAGGNGQESPVQQEQELPIDLSILAVGDVMVHKPQLEGQYNQQTGRYDYTNNYKYVKDYISQADLALCNLETTFAGPPYSGYPQFCAPDELADALKDAGFDVAITSNNHMMDRGGAGMKRTLEVLRAKGFVTAGSRLDQQELRYAMTEVKGLQVAVIPYTFETPTGGSTTGINGRAISDTDAALINSFNYQTLDEDLEQIKEVCGQARAAGADIVLIYYHWGEEYQTAANQWQKSMAQKTVDQMDVDVIFASHPHVLQEMEYLKNAETGKTVPVFYSMGNFISNQRTETLDNRYTEEGMMAQVKLKYMKSEKKITEISMSAVPTWVEKYHLGDKPVYEIIPLDEKLQDNETLKASGHLSRAEAALEDANGLLKNN</sequence>
<comment type="similarity">
    <text evidence="1">Belongs to the CapA family.</text>
</comment>
<evidence type="ECO:0000313" key="4">
    <source>
        <dbReference type="EMBL" id="QIB70415.1"/>
    </source>
</evidence>
<dbReference type="RefSeq" id="WP_163067653.1">
    <property type="nucleotide sequence ID" value="NZ_CP048649.1"/>
</dbReference>
<dbReference type="EMBL" id="CP048649">
    <property type="protein sequence ID" value="QIB70415.1"/>
    <property type="molecule type" value="Genomic_DNA"/>
</dbReference>
<dbReference type="Pfam" id="PF09587">
    <property type="entry name" value="PGA_cap"/>
    <property type="match status" value="1"/>
</dbReference>
<dbReference type="PANTHER" id="PTHR33393">
    <property type="entry name" value="POLYGLUTAMINE SYNTHESIS ACCESSORY PROTEIN RV0574C-RELATED"/>
    <property type="match status" value="1"/>
</dbReference>
<name>A0A858BZ51_9FIRM</name>
<dbReference type="Gene3D" id="3.60.21.10">
    <property type="match status" value="1"/>
</dbReference>
<dbReference type="PROSITE" id="PS51257">
    <property type="entry name" value="PROKAR_LIPOPROTEIN"/>
    <property type="match status" value="1"/>
</dbReference>
<accession>A0A858BZ51</accession>
<dbReference type="AlphaFoldDB" id="A0A858BZ51"/>
<dbReference type="PANTHER" id="PTHR33393:SF12">
    <property type="entry name" value="CAPSULE BIOSYNTHESIS PROTEIN CAPA"/>
    <property type="match status" value="1"/>
</dbReference>
<gene>
    <name evidence="4" type="ORF">Ami103574_14430</name>
</gene>
<protein>
    <submittedName>
        <fullName evidence="4">CapA family protein</fullName>
    </submittedName>
</protein>
<feature type="domain" description="Capsule synthesis protein CapA" evidence="3">
    <location>
        <begin position="59"/>
        <end position="322"/>
    </location>
</feature>
<keyword evidence="2" id="KW-0472">Membrane</keyword>
<dbReference type="SUPFAM" id="SSF56300">
    <property type="entry name" value="Metallo-dependent phosphatases"/>
    <property type="match status" value="1"/>
</dbReference>
<dbReference type="InterPro" id="IPR029052">
    <property type="entry name" value="Metallo-depent_PP-like"/>
</dbReference>
<evidence type="ECO:0000256" key="2">
    <source>
        <dbReference type="SAM" id="Phobius"/>
    </source>
</evidence>
<dbReference type="Proteomes" id="UP000466848">
    <property type="component" value="Chromosome"/>
</dbReference>
<organism evidence="4 5">
    <name type="scientific">Aminipila butyrica</name>
    <dbReference type="NCBI Taxonomy" id="433296"/>
    <lineage>
        <taxon>Bacteria</taxon>
        <taxon>Bacillati</taxon>
        <taxon>Bacillota</taxon>
        <taxon>Clostridia</taxon>
        <taxon>Peptostreptococcales</taxon>
        <taxon>Anaerovoracaceae</taxon>
        <taxon>Aminipila</taxon>
    </lineage>
</organism>
<keyword evidence="5" id="KW-1185">Reference proteome</keyword>
<keyword evidence="2" id="KW-0812">Transmembrane</keyword>
<dbReference type="SMART" id="SM00854">
    <property type="entry name" value="PGA_cap"/>
    <property type="match status" value="1"/>
</dbReference>
<dbReference type="InterPro" id="IPR052169">
    <property type="entry name" value="CW_Biosynth-Accessory"/>
</dbReference>
<feature type="transmembrane region" description="Helical" evidence="2">
    <location>
        <begin position="12"/>
        <end position="31"/>
    </location>
</feature>
<proteinExistence type="inferred from homology"/>